<proteinExistence type="predicted"/>
<organism evidence="1 2">
    <name type="scientific">Rhodopirellula islandica</name>
    <dbReference type="NCBI Taxonomy" id="595434"/>
    <lineage>
        <taxon>Bacteria</taxon>
        <taxon>Pseudomonadati</taxon>
        <taxon>Planctomycetota</taxon>
        <taxon>Planctomycetia</taxon>
        <taxon>Pirellulales</taxon>
        <taxon>Pirellulaceae</taxon>
        <taxon>Rhodopirellula</taxon>
    </lineage>
</organism>
<keyword evidence="2" id="KW-1185">Reference proteome</keyword>
<dbReference type="AlphaFoldDB" id="A0A0J1BIT4"/>
<dbReference type="EMBL" id="LECT01000015">
    <property type="protein sequence ID" value="KLU06368.1"/>
    <property type="molecule type" value="Genomic_DNA"/>
</dbReference>
<evidence type="ECO:0000313" key="2">
    <source>
        <dbReference type="Proteomes" id="UP000036367"/>
    </source>
</evidence>
<name>A0A0J1BIT4_RHOIS</name>
<sequence>MFRRRDARAQRRMGSLEEERVSADSIVRASKECFEQWRASAPLRQSLL</sequence>
<gene>
    <name evidence="1" type="ORF">RISK_001579</name>
</gene>
<dbReference type="STRING" id="595434.RISK_001579"/>
<dbReference type="Proteomes" id="UP000036367">
    <property type="component" value="Unassembled WGS sequence"/>
</dbReference>
<evidence type="ECO:0000313" key="1">
    <source>
        <dbReference type="EMBL" id="KLU06368.1"/>
    </source>
</evidence>
<comment type="caution">
    <text evidence="1">The sequence shown here is derived from an EMBL/GenBank/DDBJ whole genome shotgun (WGS) entry which is preliminary data.</text>
</comment>
<accession>A0A0J1BIT4</accession>
<protein>
    <submittedName>
        <fullName evidence="1">Uncharacterized protein</fullName>
    </submittedName>
</protein>
<reference evidence="1" key="1">
    <citation type="submission" date="2015-05" db="EMBL/GenBank/DDBJ databases">
        <title>Permanent draft genome of Rhodopirellula islandicus K833.</title>
        <authorList>
            <person name="Kizina J."/>
            <person name="Richter M."/>
            <person name="Glockner F.O."/>
            <person name="Harder J."/>
        </authorList>
    </citation>
    <scope>NUCLEOTIDE SEQUENCE [LARGE SCALE GENOMIC DNA]</scope>
    <source>
        <strain evidence="1">K833</strain>
    </source>
</reference>
<dbReference type="PATRIC" id="fig|595434.4.peg.1514"/>